<evidence type="ECO:0000256" key="1">
    <source>
        <dbReference type="SAM" id="Phobius"/>
    </source>
</evidence>
<keyword evidence="1" id="KW-1133">Transmembrane helix</keyword>
<dbReference type="RefSeq" id="WP_270118846.1">
    <property type="nucleotide sequence ID" value="NZ_BAAAOL010000014.1"/>
</dbReference>
<protein>
    <recommendedName>
        <fullName evidence="4">MFS transporter</fullName>
    </recommendedName>
</protein>
<proteinExistence type="predicted"/>
<keyword evidence="1" id="KW-0472">Membrane</keyword>
<accession>A0A9W6LEJ8</accession>
<gene>
    <name evidence="2" type="ORF">GALLR39Z86_08270</name>
</gene>
<dbReference type="Gene3D" id="1.20.1250.20">
    <property type="entry name" value="MFS general substrate transporter like domains"/>
    <property type="match status" value="1"/>
</dbReference>
<feature type="transmembrane region" description="Helical" evidence="1">
    <location>
        <begin position="59"/>
        <end position="77"/>
    </location>
</feature>
<keyword evidence="1" id="KW-0812">Transmembrane</keyword>
<reference evidence="2" key="1">
    <citation type="submission" date="2022-12" db="EMBL/GenBank/DDBJ databases">
        <title>Reference genome sequencing for broad-spectrum identification of bacterial and archaeal isolates by mass spectrometry.</title>
        <authorList>
            <person name="Sekiguchi Y."/>
            <person name="Tourlousse D.M."/>
        </authorList>
    </citation>
    <scope>NUCLEOTIDE SEQUENCE</scope>
    <source>
        <strain evidence="2">LLR39Z86</strain>
    </source>
</reference>
<dbReference type="AlphaFoldDB" id="A0A9W6LEJ8"/>
<comment type="caution">
    <text evidence="2">The sequence shown here is derived from an EMBL/GenBank/DDBJ whole genome shotgun (WGS) entry which is preliminary data.</text>
</comment>
<keyword evidence="3" id="KW-1185">Reference proteome</keyword>
<feature type="transmembrane region" description="Helical" evidence="1">
    <location>
        <begin position="113"/>
        <end position="136"/>
    </location>
</feature>
<feature type="transmembrane region" description="Helical" evidence="1">
    <location>
        <begin position="174"/>
        <end position="193"/>
    </location>
</feature>
<dbReference type="Proteomes" id="UP001144313">
    <property type="component" value="Unassembled WGS sequence"/>
</dbReference>
<evidence type="ECO:0008006" key="4">
    <source>
        <dbReference type="Google" id="ProtNLM"/>
    </source>
</evidence>
<sequence length="211" mass="20988">MTAPTETQIPRDAAPARRTLRWAPALWAAYAQAVAFAAAAVTAFLVTDIAAGLDASPGTRLWPLGAFAIGLVVAANATRRTGALGHARYTGAIALGALALGALALALAPTFGFAVVAAGVFGIAAGKTIALAGRVVSAAEVGDGSGSVALSAGALLAGIAAGVGSLFAVPLYGWRGVFGLVVVAAVLAAWKFAEYVPDDDAALRKCDVRFV</sequence>
<dbReference type="EMBL" id="BSDT01000001">
    <property type="protein sequence ID" value="GLI40977.1"/>
    <property type="molecule type" value="Genomic_DNA"/>
</dbReference>
<organism evidence="2 3">
    <name type="scientific">Glycomyces algeriensis</name>
    <dbReference type="NCBI Taxonomy" id="256037"/>
    <lineage>
        <taxon>Bacteria</taxon>
        <taxon>Bacillati</taxon>
        <taxon>Actinomycetota</taxon>
        <taxon>Actinomycetes</taxon>
        <taxon>Glycomycetales</taxon>
        <taxon>Glycomycetaceae</taxon>
        <taxon>Glycomyces</taxon>
    </lineage>
</organism>
<feature type="transmembrane region" description="Helical" evidence="1">
    <location>
        <begin position="89"/>
        <end position="107"/>
    </location>
</feature>
<evidence type="ECO:0000313" key="3">
    <source>
        <dbReference type="Proteomes" id="UP001144313"/>
    </source>
</evidence>
<feature type="transmembrane region" description="Helical" evidence="1">
    <location>
        <begin position="148"/>
        <end position="168"/>
    </location>
</feature>
<evidence type="ECO:0000313" key="2">
    <source>
        <dbReference type="EMBL" id="GLI40977.1"/>
    </source>
</evidence>
<name>A0A9W6LEJ8_9ACTN</name>
<feature type="transmembrane region" description="Helical" evidence="1">
    <location>
        <begin position="27"/>
        <end position="47"/>
    </location>
</feature>
<dbReference type="SUPFAM" id="SSF103473">
    <property type="entry name" value="MFS general substrate transporter"/>
    <property type="match status" value="1"/>
</dbReference>
<dbReference type="InterPro" id="IPR036259">
    <property type="entry name" value="MFS_trans_sf"/>
</dbReference>